<dbReference type="PANTHER" id="PTHR11011">
    <property type="entry name" value="MALE STERILITY PROTEIN 2-RELATED"/>
    <property type="match status" value="1"/>
</dbReference>
<accession>A0AAN9TQB4</accession>
<dbReference type="Pfam" id="PF07993">
    <property type="entry name" value="NAD_binding_4"/>
    <property type="match status" value="1"/>
</dbReference>
<evidence type="ECO:0000313" key="13">
    <source>
        <dbReference type="Proteomes" id="UP001367676"/>
    </source>
</evidence>
<keyword evidence="5 10" id="KW-0521">NADP</keyword>
<comment type="function">
    <text evidence="10">Catalyzes the reduction of fatty acyl-CoA to fatty alcohols.</text>
</comment>
<keyword evidence="4" id="KW-0812">Transmembrane</keyword>
<keyword evidence="7 10" id="KW-0443">Lipid metabolism</keyword>
<dbReference type="InterPro" id="IPR013120">
    <property type="entry name" value="FAR_NAD-bd"/>
</dbReference>
<dbReference type="SUPFAM" id="SSF51735">
    <property type="entry name" value="NAD(P)-binding Rossmann-fold domains"/>
    <property type="match status" value="1"/>
</dbReference>
<dbReference type="EC" id="1.2.1.84" evidence="10"/>
<comment type="similarity">
    <text evidence="2 10">Belongs to the fatty acyl-CoA reductase family.</text>
</comment>
<keyword evidence="10" id="KW-0560">Oxidoreductase</keyword>
<feature type="domain" description="Thioester reductase (TE)" evidence="11">
    <location>
        <begin position="27"/>
        <end position="297"/>
    </location>
</feature>
<evidence type="ECO:0000256" key="8">
    <source>
        <dbReference type="ARBA" id="ARBA00023136"/>
    </source>
</evidence>
<evidence type="ECO:0000256" key="3">
    <source>
        <dbReference type="ARBA" id="ARBA00022516"/>
    </source>
</evidence>
<dbReference type="FunFam" id="3.40.50.720:FF:000143">
    <property type="entry name" value="Fatty acyl-CoA reductase"/>
    <property type="match status" value="1"/>
</dbReference>
<protein>
    <recommendedName>
        <fullName evidence="10">Fatty acyl-CoA reductase</fullName>
        <ecNumber evidence="10">1.2.1.84</ecNumber>
    </recommendedName>
</protein>
<dbReference type="EMBL" id="JBBCAQ010000010">
    <property type="protein sequence ID" value="KAK7600946.1"/>
    <property type="molecule type" value="Genomic_DNA"/>
</dbReference>
<comment type="caution">
    <text evidence="12">The sequence shown here is derived from an EMBL/GenBank/DDBJ whole genome shotgun (WGS) entry which is preliminary data.</text>
</comment>
<dbReference type="Proteomes" id="UP001367676">
    <property type="component" value="Unassembled WGS sequence"/>
</dbReference>
<dbReference type="PANTHER" id="PTHR11011:SF60">
    <property type="entry name" value="FATTY ACYL-COA REDUCTASE-RELATED"/>
    <property type="match status" value="1"/>
</dbReference>
<dbReference type="GO" id="GO:0080019">
    <property type="term" value="F:alcohol-forming very long-chain fatty acyl-CoA reductase activity"/>
    <property type="evidence" value="ECO:0007669"/>
    <property type="project" value="InterPro"/>
</dbReference>
<dbReference type="AlphaFoldDB" id="A0AAN9TQB4"/>
<dbReference type="GO" id="GO:0005777">
    <property type="term" value="C:peroxisome"/>
    <property type="evidence" value="ECO:0007669"/>
    <property type="project" value="TreeGrafter"/>
</dbReference>
<evidence type="ECO:0000256" key="10">
    <source>
        <dbReference type="RuleBase" id="RU363097"/>
    </source>
</evidence>
<keyword evidence="3 10" id="KW-0444">Lipid biosynthesis</keyword>
<evidence type="ECO:0000256" key="6">
    <source>
        <dbReference type="ARBA" id="ARBA00022989"/>
    </source>
</evidence>
<name>A0AAN9TQB4_9HEMI</name>
<gene>
    <name evidence="12" type="ORF">V9T40_008387</name>
</gene>
<dbReference type="GO" id="GO:0016020">
    <property type="term" value="C:membrane"/>
    <property type="evidence" value="ECO:0007669"/>
    <property type="project" value="UniProtKB-SubCell"/>
</dbReference>
<keyword evidence="6" id="KW-1133">Transmembrane helix</keyword>
<evidence type="ECO:0000313" key="12">
    <source>
        <dbReference type="EMBL" id="KAK7600946.1"/>
    </source>
</evidence>
<dbReference type="GO" id="GO:0035336">
    <property type="term" value="P:long-chain fatty-acyl-CoA metabolic process"/>
    <property type="evidence" value="ECO:0007669"/>
    <property type="project" value="TreeGrafter"/>
</dbReference>
<sequence length="366" mass="40989">MSEGTDTSTVTDSDDIPSFFRHTTIFITGVTGFLGHVLVSKLLSSCPDIRKIYVLMRQKRNRDVNERFRELFDAPIFEKLKNDNPKVFFKMAAIEGDCLEPNLGISEKDQITLQNEVNIVFHVAATVKFDAPLRDAVNINVRSTRDLLEIAKKMKHLKSFVHVSTAFSHCAERKFIEEKLYEAPMPASSLITLVDQLSDQVVDKITPTLLGSFPNTYVFTKAVAEGLFTSKSLDLPTSIFRPGIVISTAKEPIPGWINNLYGPTGLVAAAGIGLVHTLHSNKDCKANIVPCDYVINALVAVAWYTAKHWKPLKMNLEKLDDEEVRPVPVFNYSSSATKKSLTWHQFMDGNVDMEPEMPFSHSVIQK</sequence>
<dbReference type="GO" id="GO:0102965">
    <property type="term" value="F:alcohol-forming long-chain fatty acyl-CoA reductase activity"/>
    <property type="evidence" value="ECO:0007669"/>
    <property type="project" value="UniProtKB-EC"/>
</dbReference>
<keyword evidence="8" id="KW-0472">Membrane</keyword>
<dbReference type="InterPro" id="IPR036291">
    <property type="entry name" value="NAD(P)-bd_dom_sf"/>
</dbReference>
<evidence type="ECO:0000256" key="7">
    <source>
        <dbReference type="ARBA" id="ARBA00023098"/>
    </source>
</evidence>
<dbReference type="CDD" id="cd05236">
    <property type="entry name" value="FAR-N_SDR_e"/>
    <property type="match status" value="1"/>
</dbReference>
<keyword evidence="13" id="KW-1185">Reference proteome</keyword>
<dbReference type="Gene3D" id="3.40.50.720">
    <property type="entry name" value="NAD(P)-binding Rossmann-like Domain"/>
    <property type="match status" value="1"/>
</dbReference>
<evidence type="ECO:0000256" key="1">
    <source>
        <dbReference type="ARBA" id="ARBA00004141"/>
    </source>
</evidence>
<evidence type="ECO:0000256" key="4">
    <source>
        <dbReference type="ARBA" id="ARBA00022692"/>
    </source>
</evidence>
<reference evidence="12 13" key="1">
    <citation type="submission" date="2024-03" db="EMBL/GenBank/DDBJ databases">
        <title>Adaptation during the transition from Ophiocordyceps entomopathogen to insect associate is accompanied by gene loss and intensified selection.</title>
        <authorList>
            <person name="Ward C.M."/>
            <person name="Onetto C.A."/>
            <person name="Borneman A.R."/>
        </authorList>
    </citation>
    <scope>NUCLEOTIDE SEQUENCE [LARGE SCALE GENOMIC DNA]</scope>
    <source>
        <strain evidence="12">AWRI1</strain>
        <tissue evidence="12">Single Adult Female</tissue>
    </source>
</reference>
<comment type="catalytic activity">
    <reaction evidence="9 10">
        <text>a long-chain fatty acyl-CoA + 2 NADPH + 2 H(+) = a long-chain primary fatty alcohol + 2 NADP(+) + CoA</text>
        <dbReference type="Rhea" id="RHEA:52716"/>
        <dbReference type="ChEBI" id="CHEBI:15378"/>
        <dbReference type="ChEBI" id="CHEBI:57287"/>
        <dbReference type="ChEBI" id="CHEBI:57783"/>
        <dbReference type="ChEBI" id="CHEBI:58349"/>
        <dbReference type="ChEBI" id="CHEBI:77396"/>
        <dbReference type="ChEBI" id="CHEBI:83139"/>
        <dbReference type="EC" id="1.2.1.84"/>
    </reaction>
</comment>
<evidence type="ECO:0000259" key="11">
    <source>
        <dbReference type="Pfam" id="PF07993"/>
    </source>
</evidence>
<evidence type="ECO:0000256" key="9">
    <source>
        <dbReference type="ARBA" id="ARBA00052530"/>
    </source>
</evidence>
<organism evidence="12 13">
    <name type="scientific">Parthenolecanium corni</name>
    <dbReference type="NCBI Taxonomy" id="536013"/>
    <lineage>
        <taxon>Eukaryota</taxon>
        <taxon>Metazoa</taxon>
        <taxon>Ecdysozoa</taxon>
        <taxon>Arthropoda</taxon>
        <taxon>Hexapoda</taxon>
        <taxon>Insecta</taxon>
        <taxon>Pterygota</taxon>
        <taxon>Neoptera</taxon>
        <taxon>Paraneoptera</taxon>
        <taxon>Hemiptera</taxon>
        <taxon>Sternorrhyncha</taxon>
        <taxon>Coccoidea</taxon>
        <taxon>Coccidae</taxon>
        <taxon>Parthenolecanium</taxon>
    </lineage>
</organism>
<evidence type="ECO:0000256" key="5">
    <source>
        <dbReference type="ARBA" id="ARBA00022857"/>
    </source>
</evidence>
<evidence type="ECO:0000256" key="2">
    <source>
        <dbReference type="ARBA" id="ARBA00005928"/>
    </source>
</evidence>
<comment type="subcellular location">
    <subcellularLocation>
        <location evidence="1">Membrane</location>
        <topology evidence="1">Multi-pass membrane protein</topology>
    </subcellularLocation>
</comment>
<proteinExistence type="inferred from homology"/>
<dbReference type="InterPro" id="IPR026055">
    <property type="entry name" value="FAR"/>
</dbReference>